<organism evidence="2 3">
    <name type="scientific">Thalassoglobus polymorphus</name>
    <dbReference type="NCBI Taxonomy" id="2527994"/>
    <lineage>
        <taxon>Bacteria</taxon>
        <taxon>Pseudomonadati</taxon>
        <taxon>Planctomycetota</taxon>
        <taxon>Planctomycetia</taxon>
        <taxon>Planctomycetales</taxon>
        <taxon>Planctomycetaceae</taxon>
        <taxon>Thalassoglobus</taxon>
    </lineage>
</organism>
<dbReference type="KEGG" id="tpol:Mal48_45800"/>
<dbReference type="Pfam" id="PF07963">
    <property type="entry name" value="N_methyl"/>
    <property type="match status" value="1"/>
</dbReference>
<dbReference type="AlphaFoldDB" id="A0A517QUL4"/>
<dbReference type="Proteomes" id="UP000315724">
    <property type="component" value="Chromosome"/>
</dbReference>
<dbReference type="InterPro" id="IPR011453">
    <property type="entry name" value="DUF1559"/>
</dbReference>
<dbReference type="SUPFAM" id="SSF54523">
    <property type="entry name" value="Pili subunits"/>
    <property type="match status" value="1"/>
</dbReference>
<dbReference type="PANTHER" id="PTHR30093">
    <property type="entry name" value="GENERAL SECRETION PATHWAY PROTEIN G"/>
    <property type="match status" value="1"/>
</dbReference>
<dbReference type="InterPro" id="IPR027558">
    <property type="entry name" value="Pre_pil_HX9DG_C"/>
</dbReference>
<evidence type="ECO:0000313" key="2">
    <source>
        <dbReference type="EMBL" id="QDT35304.1"/>
    </source>
</evidence>
<dbReference type="EMBL" id="CP036267">
    <property type="protein sequence ID" value="QDT35304.1"/>
    <property type="molecule type" value="Genomic_DNA"/>
</dbReference>
<keyword evidence="3" id="KW-1185">Reference proteome</keyword>
<name>A0A517QUL4_9PLAN</name>
<evidence type="ECO:0000259" key="1">
    <source>
        <dbReference type="Pfam" id="PF07596"/>
    </source>
</evidence>
<proteinExistence type="predicted"/>
<dbReference type="Pfam" id="PF07596">
    <property type="entry name" value="SBP_bac_10"/>
    <property type="match status" value="1"/>
</dbReference>
<dbReference type="InterPro" id="IPR012902">
    <property type="entry name" value="N_methyl_site"/>
</dbReference>
<dbReference type="NCBIfam" id="TIGR04294">
    <property type="entry name" value="pre_pil_HX9DG"/>
    <property type="match status" value="1"/>
</dbReference>
<accession>A0A517QUL4</accession>
<dbReference type="InterPro" id="IPR045584">
    <property type="entry name" value="Pilin-like"/>
</dbReference>
<dbReference type="Gene3D" id="3.30.700.10">
    <property type="entry name" value="Glycoprotein, Type 4 Pilin"/>
    <property type="match status" value="1"/>
</dbReference>
<sequence>MLRRKLLSARLRGGFTIVEMLVCIAVLGLLLAILVPAVQQVRSTSRRMQCANNLRQIGLAMHSFQEEKKVFPGFRYNYDLLPYLEQRNAWELIENGSGMVLGASLEGVGSEDNYPGISFPVYSCPSDPAQSIARNRALNYRMNMRTGWGEPNGDGFLGLDGGGIRPADVRDGLSQTAALSERLLHRGFKEQGIPASGTFKPTQDQRLRRMATTDPFRGEGQLDEFAEACRKSPVWFGGPWNQVICTPFAFGCSGFNYNHILTPNQNSCYNGVPDPEGQSLKYSAQSASSLHSGGVNVLFGDGAVRFTSENVSESVWRALGTRSGGESNTQIF</sequence>
<evidence type="ECO:0000313" key="3">
    <source>
        <dbReference type="Proteomes" id="UP000315724"/>
    </source>
</evidence>
<dbReference type="NCBIfam" id="TIGR02532">
    <property type="entry name" value="IV_pilin_GFxxxE"/>
    <property type="match status" value="1"/>
</dbReference>
<gene>
    <name evidence="2" type="ORF">Mal48_45800</name>
</gene>
<feature type="domain" description="DUF1559" evidence="1">
    <location>
        <begin position="39"/>
        <end position="311"/>
    </location>
</feature>
<reference evidence="2 3" key="1">
    <citation type="submission" date="2019-02" db="EMBL/GenBank/DDBJ databases">
        <title>Deep-cultivation of Planctomycetes and their phenomic and genomic characterization uncovers novel biology.</title>
        <authorList>
            <person name="Wiegand S."/>
            <person name="Jogler M."/>
            <person name="Boedeker C."/>
            <person name="Pinto D."/>
            <person name="Vollmers J."/>
            <person name="Rivas-Marin E."/>
            <person name="Kohn T."/>
            <person name="Peeters S.H."/>
            <person name="Heuer A."/>
            <person name="Rast P."/>
            <person name="Oberbeckmann S."/>
            <person name="Bunk B."/>
            <person name="Jeske O."/>
            <person name="Meyerdierks A."/>
            <person name="Storesund J.E."/>
            <person name="Kallscheuer N."/>
            <person name="Luecker S."/>
            <person name="Lage O.M."/>
            <person name="Pohl T."/>
            <person name="Merkel B.J."/>
            <person name="Hornburger P."/>
            <person name="Mueller R.-W."/>
            <person name="Bruemmer F."/>
            <person name="Labrenz M."/>
            <person name="Spormann A.M."/>
            <person name="Op den Camp H."/>
            <person name="Overmann J."/>
            <person name="Amann R."/>
            <person name="Jetten M.S.M."/>
            <person name="Mascher T."/>
            <person name="Medema M.H."/>
            <person name="Devos D.P."/>
            <person name="Kaster A.-K."/>
            <person name="Ovreas L."/>
            <person name="Rohde M."/>
            <person name="Galperin M.Y."/>
            <person name="Jogler C."/>
        </authorList>
    </citation>
    <scope>NUCLEOTIDE SEQUENCE [LARGE SCALE GENOMIC DNA]</scope>
    <source>
        <strain evidence="2 3">Mal48</strain>
    </source>
</reference>
<dbReference type="PANTHER" id="PTHR30093:SF2">
    <property type="entry name" value="TYPE II SECRETION SYSTEM PROTEIN H"/>
    <property type="match status" value="1"/>
</dbReference>
<protein>
    <recommendedName>
        <fullName evidence="1">DUF1559 domain-containing protein</fullName>
    </recommendedName>
</protein>